<dbReference type="Pfam" id="PF04079">
    <property type="entry name" value="SMC_ScpB"/>
    <property type="match status" value="1"/>
</dbReference>
<dbReference type="Gene3D" id="1.10.10.10">
    <property type="entry name" value="Winged helix-like DNA-binding domain superfamily/Winged helix DNA-binding domain"/>
    <property type="match status" value="2"/>
</dbReference>
<feature type="region of interest" description="Disordered" evidence="5">
    <location>
        <begin position="209"/>
        <end position="258"/>
    </location>
</feature>
<dbReference type="PANTHER" id="PTHR34298:SF2">
    <property type="entry name" value="SEGREGATION AND CONDENSATION PROTEIN B"/>
    <property type="match status" value="1"/>
</dbReference>
<dbReference type="InterPro" id="IPR005234">
    <property type="entry name" value="ScpB_csome_segregation"/>
</dbReference>
<dbReference type="SUPFAM" id="SSF46785">
    <property type="entry name" value="Winged helix' DNA-binding domain"/>
    <property type="match status" value="2"/>
</dbReference>
<keyword evidence="7" id="KW-1185">Reference proteome</keyword>
<evidence type="ECO:0000256" key="5">
    <source>
        <dbReference type="SAM" id="MobiDB-lite"/>
    </source>
</evidence>
<comment type="caution">
    <text evidence="6">The sequence shown here is derived from an EMBL/GenBank/DDBJ whole genome shotgun (WGS) entry which is preliminary data.</text>
</comment>
<protein>
    <submittedName>
        <fullName evidence="6">SMC-Scp complex subunit ScpB</fullName>
    </submittedName>
</protein>
<gene>
    <name evidence="6" type="primary">scpB</name>
    <name evidence="6" type="ORF">ACFOSU_17895</name>
</gene>
<proteinExistence type="predicted"/>
<feature type="compositionally biased region" description="Acidic residues" evidence="5">
    <location>
        <begin position="213"/>
        <end position="225"/>
    </location>
</feature>
<keyword evidence="3" id="KW-0159">Chromosome partition</keyword>
<organism evidence="6 7">
    <name type="scientific">Salinisphaera aquimarina</name>
    <dbReference type="NCBI Taxonomy" id="2094031"/>
    <lineage>
        <taxon>Bacteria</taxon>
        <taxon>Pseudomonadati</taxon>
        <taxon>Pseudomonadota</taxon>
        <taxon>Gammaproteobacteria</taxon>
        <taxon>Salinisphaerales</taxon>
        <taxon>Salinisphaeraceae</taxon>
        <taxon>Salinisphaera</taxon>
    </lineage>
</organism>
<dbReference type="NCBIfam" id="TIGR00281">
    <property type="entry name" value="SMC-Scp complex subunit ScpB"/>
    <property type="match status" value="1"/>
</dbReference>
<keyword evidence="4" id="KW-0131">Cell cycle</keyword>
<evidence type="ECO:0000313" key="6">
    <source>
        <dbReference type="EMBL" id="MFC3105747.1"/>
    </source>
</evidence>
<name>A0ABV7EW01_9GAMM</name>
<dbReference type="RefSeq" id="WP_380691281.1">
    <property type="nucleotide sequence ID" value="NZ_JBHRSS010000008.1"/>
</dbReference>
<reference evidence="7" key="1">
    <citation type="journal article" date="2019" name="Int. J. Syst. Evol. Microbiol.">
        <title>The Global Catalogue of Microorganisms (GCM) 10K type strain sequencing project: providing services to taxonomists for standard genome sequencing and annotation.</title>
        <authorList>
            <consortium name="The Broad Institute Genomics Platform"/>
            <consortium name="The Broad Institute Genome Sequencing Center for Infectious Disease"/>
            <person name="Wu L."/>
            <person name="Ma J."/>
        </authorList>
    </citation>
    <scope>NUCLEOTIDE SEQUENCE [LARGE SCALE GENOMIC DNA]</scope>
    <source>
        <strain evidence="7">KCTC 52640</strain>
    </source>
</reference>
<evidence type="ECO:0000313" key="7">
    <source>
        <dbReference type="Proteomes" id="UP001595462"/>
    </source>
</evidence>
<accession>A0ABV7EW01</accession>
<dbReference type="InterPro" id="IPR036390">
    <property type="entry name" value="WH_DNA-bd_sf"/>
</dbReference>
<dbReference type="Proteomes" id="UP001595462">
    <property type="component" value="Unassembled WGS sequence"/>
</dbReference>
<dbReference type="PANTHER" id="PTHR34298">
    <property type="entry name" value="SEGREGATION AND CONDENSATION PROTEIN B"/>
    <property type="match status" value="1"/>
</dbReference>
<keyword evidence="1" id="KW-0963">Cytoplasm</keyword>
<sequence length="258" mass="27742">MSESSTNEQPAVAGPNNTDEAVVPEAVVHCIEALLMAADAPLSIDQLIRLLDTTHAVERADVRLALDALCARYAEAAVDVVEVAGGWRFQVGADYAGLVSRLWEERPPKLSRAMLETLALICYRQPIARSDIEAVRGVSVSSNIVKTLQEFDWIKVVGYREVPGRPALFGTTPKFLDDFGVKRLADLPSLPEIKDLDALEAAMARFQTGAADAADDQNSSDDVDAADPAQAAAPDERGAPPEDDAADEDSPDPERPLH</sequence>
<keyword evidence="2" id="KW-0132">Cell division</keyword>
<dbReference type="EMBL" id="JBHRSS010000008">
    <property type="protein sequence ID" value="MFC3105747.1"/>
    <property type="molecule type" value="Genomic_DNA"/>
</dbReference>
<feature type="compositionally biased region" description="Acidic residues" evidence="5">
    <location>
        <begin position="241"/>
        <end position="251"/>
    </location>
</feature>
<evidence type="ECO:0000256" key="2">
    <source>
        <dbReference type="ARBA" id="ARBA00022618"/>
    </source>
</evidence>
<evidence type="ECO:0000256" key="3">
    <source>
        <dbReference type="ARBA" id="ARBA00022829"/>
    </source>
</evidence>
<evidence type="ECO:0000256" key="1">
    <source>
        <dbReference type="ARBA" id="ARBA00022490"/>
    </source>
</evidence>
<evidence type="ECO:0000256" key="4">
    <source>
        <dbReference type="ARBA" id="ARBA00023306"/>
    </source>
</evidence>
<dbReference type="InterPro" id="IPR036388">
    <property type="entry name" value="WH-like_DNA-bd_sf"/>
</dbReference>